<name>A0A3D2X3V6_9FIRM</name>
<comment type="caution">
    <text evidence="1">The sequence shown here is derived from an EMBL/GenBank/DDBJ whole genome shotgun (WGS) entry which is preliminary data.</text>
</comment>
<accession>A0A3D2X3V6</accession>
<evidence type="ECO:0000313" key="2">
    <source>
        <dbReference type="Proteomes" id="UP000262969"/>
    </source>
</evidence>
<evidence type="ECO:0008006" key="3">
    <source>
        <dbReference type="Google" id="ProtNLM"/>
    </source>
</evidence>
<gene>
    <name evidence="1" type="ORF">DHW61_04130</name>
</gene>
<dbReference type="EMBL" id="DPVV01000144">
    <property type="protein sequence ID" value="HCL01594.1"/>
    <property type="molecule type" value="Genomic_DNA"/>
</dbReference>
<dbReference type="InterPro" id="IPR026002">
    <property type="entry name" value="ATC_hydrolase-like"/>
</dbReference>
<dbReference type="AlphaFoldDB" id="A0A3D2X3V6"/>
<proteinExistence type="predicted"/>
<dbReference type="Pfam" id="PF14196">
    <property type="entry name" value="ATC_hydrolase"/>
    <property type="match status" value="1"/>
</dbReference>
<evidence type="ECO:0000313" key="1">
    <source>
        <dbReference type="EMBL" id="HCL01594.1"/>
    </source>
</evidence>
<reference evidence="1 2" key="1">
    <citation type="journal article" date="2018" name="Nat. Biotechnol.">
        <title>A standardized bacterial taxonomy based on genome phylogeny substantially revises the tree of life.</title>
        <authorList>
            <person name="Parks D.H."/>
            <person name="Chuvochina M."/>
            <person name="Waite D.W."/>
            <person name="Rinke C."/>
            <person name="Skarshewski A."/>
            <person name="Chaumeil P.A."/>
            <person name="Hugenholtz P."/>
        </authorList>
    </citation>
    <scope>NUCLEOTIDE SEQUENCE [LARGE SCALE GENOMIC DNA]</scope>
    <source>
        <strain evidence="1">UBA11728</strain>
    </source>
</reference>
<organism evidence="1 2">
    <name type="scientific">Lachnoclostridium phytofermentans</name>
    <dbReference type="NCBI Taxonomy" id="66219"/>
    <lineage>
        <taxon>Bacteria</taxon>
        <taxon>Bacillati</taxon>
        <taxon>Bacillota</taxon>
        <taxon>Clostridia</taxon>
        <taxon>Lachnospirales</taxon>
        <taxon>Lachnospiraceae</taxon>
    </lineage>
</organism>
<sequence length="161" mass="18505">MIKNEASDRGQHIEDLRNAIEHRATWFYYLVQEAKKRGLDYDFASDAITACGCFHGDSKYTKTDDLKAFAPEFVSDNVRNIFEMDTEVTDDEFNITFHYCPLVAAWKKLTDDEEEIAKLCDIAMDGDRGICSTFPDFEFELGKTIAKGDPICEVCFRKKQK</sequence>
<dbReference type="Proteomes" id="UP000262969">
    <property type="component" value="Unassembled WGS sequence"/>
</dbReference>
<protein>
    <recommendedName>
        <fullName evidence="3">L-2-amino-thiazoline-4-carboxylic acid hydrolase</fullName>
    </recommendedName>
</protein>